<evidence type="ECO:0000256" key="2">
    <source>
        <dbReference type="ARBA" id="ARBA00022490"/>
    </source>
</evidence>
<dbReference type="FunFam" id="3.40.50.300:FF:001524">
    <property type="entry name" value="Si:dkey-126g1.7"/>
    <property type="match status" value="1"/>
</dbReference>
<protein>
    <recommendedName>
        <fullName evidence="12">B30.2/SPRY domain-containing protein</fullName>
    </recommendedName>
</protein>
<keyword evidence="3" id="KW-0433">Leucine-rich repeat</keyword>
<dbReference type="PANTHER" id="PTHR24106">
    <property type="entry name" value="NACHT, LRR AND CARD DOMAINS-CONTAINING"/>
    <property type="match status" value="1"/>
</dbReference>
<dbReference type="InterPro" id="IPR027417">
    <property type="entry name" value="P-loop_NTPase"/>
</dbReference>
<dbReference type="Gene3D" id="3.80.10.10">
    <property type="entry name" value="Ribonuclease Inhibitor"/>
    <property type="match status" value="1"/>
</dbReference>
<dbReference type="Proteomes" id="UP000265140">
    <property type="component" value="Chromosome 11"/>
</dbReference>
<feature type="compositionally biased region" description="Basic and acidic residues" evidence="7">
    <location>
        <begin position="84"/>
        <end position="94"/>
    </location>
</feature>
<evidence type="ECO:0000256" key="6">
    <source>
        <dbReference type="ARBA" id="ARBA00022840"/>
    </source>
</evidence>
<feature type="region of interest" description="Disordered" evidence="7">
    <location>
        <begin position="80"/>
        <end position="102"/>
    </location>
</feature>
<keyword evidence="2" id="KW-0963">Cytoplasm</keyword>
<dbReference type="Pfam" id="PF13765">
    <property type="entry name" value="PRY"/>
    <property type="match status" value="1"/>
</dbReference>
<dbReference type="SMART" id="SM00368">
    <property type="entry name" value="LRR_RI"/>
    <property type="match status" value="4"/>
</dbReference>
<proteinExistence type="predicted"/>
<dbReference type="InterPro" id="IPR032675">
    <property type="entry name" value="LRR_dom_sf"/>
</dbReference>
<dbReference type="InterPro" id="IPR051261">
    <property type="entry name" value="NLR"/>
</dbReference>
<evidence type="ECO:0000259" key="9">
    <source>
        <dbReference type="PROSITE" id="PS50837"/>
    </source>
</evidence>
<dbReference type="InterPro" id="IPR013320">
    <property type="entry name" value="ConA-like_dom_sf"/>
</dbReference>
<dbReference type="Pfam" id="PF17779">
    <property type="entry name" value="WHD_NOD2"/>
    <property type="match status" value="1"/>
</dbReference>
<dbReference type="InterPro" id="IPR006574">
    <property type="entry name" value="PRY"/>
</dbReference>
<dbReference type="Pfam" id="PF13516">
    <property type="entry name" value="LRR_6"/>
    <property type="match status" value="2"/>
</dbReference>
<comment type="subcellular location">
    <subcellularLocation>
        <location evidence="1">Cytoplasm</location>
    </subcellularLocation>
</comment>
<dbReference type="SUPFAM" id="SSF52047">
    <property type="entry name" value="RNI-like"/>
    <property type="match status" value="1"/>
</dbReference>
<dbReference type="CDD" id="cd16040">
    <property type="entry name" value="SPRY_PRY_SNTX"/>
    <property type="match status" value="1"/>
</dbReference>
<keyword evidence="11" id="KW-1185">Reference proteome</keyword>
<dbReference type="InterPro" id="IPR003877">
    <property type="entry name" value="SPRY_dom"/>
</dbReference>
<evidence type="ECO:0008006" key="12">
    <source>
        <dbReference type="Google" id="ProtNLM"/>
    </source>
</evidence>
<dbReference type="GO" id="GO:0005524">
    <property type="term" value="F:ATP binding"/>
    <property type="evidence" value="ECO:0007669"/>
    <property type="project" value="UniProtKB-KW"/>
</dbReference>
<dbReference type="InterPro" id="IPR029495">
    <property type="entry name" value="NACHT-assoc"/>
</dbReference>
<dbReference type="Gene3D" id="2.60.120.920">
    <property type="match status" value="1"/>
</dbReference>
<dbReference type="PROSITE" id="PS50188">
    <property type="entry name" value="B302_SPRY"/>
    <property type="match status" value="1"/>
</dbReference>
<accession>A0AAY5L4V2</accession>
<dbReference type="AlphaFoldDB" id="A0AAY5L4V2"/>
<dbReference type="InterPro" id="IPR001611">
    <property type="entry name" value="Leu-rich_rpt"/>
</dbReference>
<feature type="compositionally biased region" description="Acidic residues" evidence="7">
    <location>
        <begin position="147"/>
        <end position="160"/>
    </location>
</feature>
<dbReference type="Gene3D" id="3.40.50.300">
    <property type="entry name" value="P-loop containing nucleotide triphosphate hydrolases"/>
    <property type="match status" value="1"/>
</dbReference>
<dbReference type="InterPro" id="IPR003879">
    <property type="entry name" value="Butyrophylin_SPRY"/>
</dbReference>
<dbReference type="GO" id="GO:0005737">
    <property type="term" value="C:cytoplasm"/>
    <property type="evidence" value="ECO:0007669"/>
    <property type="project" value="UniProtKB-SubCell"/>
</dbReference>
<name>A0AAY5L4V2_ESOLU</name>
<evidence type="ECO:0000256" key="4">
    <source>
        <dbReference type="ARBA" id="ARBA00022737"/>
    </source>
</evidence>
<dbReference type="SMART" id="SM00449">
    <property type="entry name" value="SPRY"/>
    <property type="match status" value="1"/>
</dbReference>
<feature type="domain" description="B30.2/SPRY" evidence="8">
    <location>
        <begin position="903"/>
        <end position="1100"/>
    </location>
</feature>
<evidence type="ECO:0000259" key="8">
    <source>
        <dbReference type="PROSITE" id="PS50188"/>
    </source>
</evidence>
<organism evidence="10 11">
    <name type="scientific">Esox lucius</name>
    <name type="common">Northern pike</name>
    <dbReference type="NCBI Taxonomy" id="8010"/>
    <lineage>
        <taxon>Eukaryota</taxon>
        <taxon>Metazoa</taxon>
        <taxon>Chordata</taxon>
        <taxon>Craniata</taxon>
        <taxon>Vertebrata</taxon>
        <taxon>Euteleostomi</taxon>
        <taxon>Actinopterygii</taxon>
        <taxon>Neopterygii</taxon>
        <taxon>Teleostei</taxon>
        <taxon>Protacanthopterygii</taxon>
        <taxon>Esociformes</taxon>
        <taxon>Esocidae</taxon>
        <taxon>Esox</taxon>
    </lineage>
</organism>
<dbReference type="SUPFAM" id="SSF49899">
    <property type="entry name" value="Concanavalin A-like lectins/glucanases"/>
    <property type="match status" value="1"/>
</dbReference>
<keyword evidence="4" id="KW-0677">Repeat</keyword>
<dbReference type="InterPro" id="IPR041267">
    <property type="entry name" value="NLRP_HD2"/>
</dbReference>
<evidence type="ECO:0000256" key="5">
    <source>
        <dbReference type="ARBA" id="ARBA00022741"/>
    </source>
</evidence>
<feature type="domain" description="NACHT" evidence="9">
    <location>
        <begin position="282"/>
        <end position="416"/>
    </location>
</feature>
<dbReference type="InterPro" id="IPR001870">
    <property type="entry name" value="B30.2/SPRY"/>
</dbReference>
<reference evidence="10" key="3">
    <citation type="submission" date="2025-09" db="UniProtKB">
        <authorList>
            <consortium name="Ensembl"/>
        </authorList>
    </citation>
    <scope>IDENTIFICATION</scope>
</reference>
<evidence type="ECO:0000256" key="7">
    <source>
        <dbReference type="SAM" id="MobiDB-lite"/>
    </source>
</evidence>
<sequence>MKTESDHLDLIYQERPASSVASHVSMKSDWSMGKPMQFKECVFSTEQRDHERRPASPVPSCLSMKSDWSLGLPTEFREGNLSADQRDQQERSESEILSGQSVQSHSTGLSSIFRLLEHNIMAFVRKELKKFEAMLSSDLPEGFESQREDEEGVDPEDELQESSAKEGALKITMHVLRKMNQKDILLFLHSGQLAMTCPHEVKSNLKKKFQCLFEGIAKQGNPTLLNKIYTELYITEGGKGEVNNEHEVRQIEKTTKKRARQETAIKCNDIFKPIPGQDKPIRTVLTKGVAGIGKTVSVQKFILDWAEGKANKAVQFVFSLPFRELNLMKGEALSLIQLINHLSVETKKARISNYNKYKVLFIFDGLDECRLPLDFKNNKSCCDVTESTSVDVLLTNLIKGNLLPSALLWITTRPAAANQIPSGCVDQVTEVRGFNDLQKEEYFRKRFSDEDLASRIISHIKTSRSIHIMCHIPVFCWIVATILEHMLTTDDNVELPKTLTDMYSHFLVFQSKHRNIKYDGKKETDAHWSKESIETLGKLAFQQLQKGNLIFYEEDLKECGIDINEASVYSGVCTQIFKEESGWNQDKVFCFIHLSIQEFLAAVYVFLSFKNKNKIRMGKIQSTSFKTMFRKIPEIDFHKTAVDEALQSKTGHLDLFLRFLLGLSLESNQKHLRGLLTKTRNSSQSHKETVNYIKEKIRENPSSERCVNLFHCLNELKDHSLVGEIQRYLRSGRLSREELSPAQWSALVFVLLTSEEEIDVFDLKKYSTSEEGLLKLLPVIKTCRTALLSGCGITEEGCASLVSALKSNPSHLKELDLSNNDLKDTGVMELSVLLKDPQCRLETLRLSGCLVTEEGCASLVSALESNPSHLKELDLSYNHPGDLGVRLLSAGLEDPHWRLEKLNLDHGGEWRLKSGLKKYVCDLTLDPNTVNRNLSLYKYRKVTWREEQLYPDHPERFYYWSQVLCREGLSGRCYWEVELSGKGAVIGVTYKGINRAGRGVDCCLGYNDKSWSLNCYDDSYSASHNDTGTVIPVTYSDPHRVGVYLDWPAGTLSFYRVSSVTLTHLYTFNTTFTEPLYPGFYVYYCSSVSLCQMVPVSNTT</sequence>
<evidence type="ECO:0000256" key="3">
    <source>
        <dbReference type="ARBA" id="ARBA00022614"/>
    </source>
</evidence>
<dbReference type="Ensembl" id="ENSELUT00000097328.1">
    <property type="protein sequence ID" value="ENSELUP00000095550.1"/>
    <property type="gene ID" value="ENSELUG00000037662.1"/>
</dbReference>
<evidence type="ECO:0000313" key="10">
    <source>
        <dbReference type="Ensembl" id="ENSELUP00000095550.1"/>
    </source>
</evidence>
<dbReference type="SMART" id="SM00589">
    <property type="entry name" value="PRY"/>
    <property type="match status" value="1"/>
</dbReference>
<dbReference type="Pfam" id="PF14484">
    <property type="entry name" value="FISNA"/>
    <property type="match status" value="1"/>
</dbReference>
<dbReference type="SMART" id="SM01288">
    <property type="entry name" value="FISNA"/>
    <property type="match status" value="1"/>
</dbReference>
<feature type="region of interest" description="Disordered" evidence="7">
    <location>
        <begin position="140"/>
        <end position="164"/>
    </location>
</feature>
<dbReference type="PRINTS" id="PR01407">
    <property type="entry name" value="BUTYPHLNCDUF"/>
</dbReference>
<dbReference type="Pfam" id="PF17776">
    <property type="entry name" value="NLRC4_HD2"/>
    <property type="match status" value="1"/>
</dbReference>
<dbReference type="InterPro" id="IPR043136">
    <property type="entry name" value="B30.2/SPRY_sf"/>
</dbReference>
<dbReference type="InterPro" id="IPR041075">
    <property type="entry name" value="NOD1/2_WH"/>
</dbReference>
<keyword evidence="5" id="KW-0547">Nucleotide-binding</keyword>
<dbReference type="InterPro" id="IPR011029">
    <property type="entry name" value="DEATH-like_dom_sf"/>
</dbReference>
<dbReference type="InterPro" id="IPR007111">
    <property type="entry name" value="NACHT_NTPase"/>
</dbReference>
<dbReference type="Pfam" id="PF05729">
    <property type="entry name" value="NACHT"/>
    <property type="match status" value="1"/>
</dbReference>
<evidence type="ECO:0000313" key="11">
    <source>
        <dbReference type="Proteomes" id="UP000265140"/>
    </source>
</evidence>
<dbReference type="Pfam" id="PF00622">
    <property type="entry name" value="SPRY"/>
    <property type="match status" value="1"/>
</dbReference>
<dbReference type="Gene3D" id="1.10.533.10">
    <property type="entry name" value="Death Domain, Fas"/>
    <property type="match status" value="1"/>
</dbReference>
<evidence type="ECO:0000256" key="1">
    <source>
        <dbReference type="ARBA" id="ARBA00004496"/>
    </source>
</evidence>
<dbReference type="PROSITE" id="PS50837">
    <property type="entry name" value="NACHT"/>
    <property type="match status" value="1"/>
</dbReference>
<keyword evidence="6" id="KW-0067">ATP-binding</keyword>
<dbReference type="GeneTree" id="ENSGT01150000286904"/>
<reference evidence="10" key="2">
    <citation type="submission" date="2025-08" db="UniProtKB">
        <authorList>
            <consortium name="Ensembl"/>
        </authorList>
    </citation>
    <scope>IDENTIFICATION</scope>
</reference>
<reference evidence="10 11" key="1">
    <citation type="submission" date="2020-02" db="EMBL/GenBank/DDBJ databases">
        <title>Esox lucius (northern pike) genome, fEsoLuc1, primary haplotype.</title>
        <authorList>
            <person name="Myers G."/>
            <person name="Karagic N."/>
            <person name="Meyer A."/>
            <person name="Pippel M."/>
            <person name="Reichard M."/>
            <person name="Winkler S."/>
            <person name="Tracey A."/>
            <person name="Sims Y."/>
            <person name="Howe K."/>
            <person name="Rhie A."/>
            <person name="Formenti G."/>
            <person name="Durbin R."/>
            <person name="Fedrigo O."/>
            <person name="Jarvis E.D."/>
        </authorList>
    </citation>
    <scope>NUCLEOTIDE SEQUENCE [LARGE SCALE GENOMIC DNA]</scope>
</reference>